<evidence type="ECO:0000256" key="1">
    <source>
        <dbReference type="SAM" id="MobiDB-lite"/>
    </source>
</evidence>
<accession>A0A3Q9J1T2</accession>
<reference evidence="4 5" key="1">
    <citation type="submission" date="2018-08" db="EMBL/GenBank/DDBJ databases">
        <title>Microbacterium lemovicicum sp. nov., a bacterium isolated from a natural uranium-rich soil.</title>
        <authorList>
            <person name="ORTET P."/>
        </authorList>
    </citation>
    <scope>NUCLEOTIDE SEQUENCE [LARGE SCALE GENOMIC DNA]</scope>
    <source>
        <strain evidence="4 5">Viu22</strain>
    </source>
</reference>
<proteinExistence type="predicted"/>
<evidence type="ECO:0000256" key="2">
    <source>
        <dbReference type="SAM" id="SignalP"/>
    </source>
</evidence>
<feature type="region of interest" description="Disordered" evidence="1">
    <location>
        <begin position="45"/>
        <end position="91"/>
    </location>
</feature>
<organism evidence="4 5">
    <name type="scientific">Microbacterium lemovicicum</name>
    <dbReference type="NCBI Taxonomy" id="1072463"/>
    <lineage>
        <taxon>Bacteria</taxon>
        <taxon>Bacillati</taxon>
        <taxon>Actinomycetota</taxon>
        <taxon>Actinomycetes</taxon>
        <taxon>Micrococcales</taxon>
        <taxon>Microbacteriaceae</taxon>
        <taxon>Microbacterium</taxon>
    </lineage>
</organism>
<dbReference type="RefSeq" id="WP_127095276.1">
    <property type="nucleotide sequence ID" value="NZ_CP031423.1"/>
</dbReference>
<evidence type="ECO:0000313" key="5">
    <source>
        <dbReference type="Proteomes" id="UP000276888"/>
    </source>
</evidence>
<dbReference type="Proteomes" id="UP000276888">
    <property type="component" value="Chromosome"/>
</dbReference>
<evidence type="ECO:0000259" key="3">
    <source>
        <dbReference type="PROSITE" id="PS50093"/>
    </source>
</evidence>
<dbReference type="InterPro" id="IPR000601">
    <property type="entry name" value="PKD_dom"/>
</dbReference>
<feature type="signal peptide" evidence="2">
    <location>
        <begin position="1"/>
        <end position="25"/>
    </location>
</feature>
<feature type="chain" id="PRO_5039466385" description="PKD domain-containing protein" evidence="2">
    <location>
        <begin position="26"/>
        <end position="269"/>
    </location>
</feature>
<gene>
    <name evidence="4" type="ORF">CVS47_01206</name>
</gene>
<dbReference type="AlphaFoldDB" id="A0A3Q9J1T2"/>
<dbReference type="KEGG" id="mlv:CVS47_01206"/>
<evidence type="ECO:0000313" key="4">
    <source>
        <dbReference type="EMBL" id="AZS36599.1"/>
    </source>
</evidence>
<sequence>MFRKLILTLSIAAAFVAIDAAAAFADGSCQAGTYTHNCTISNNGSSVDIGGSVTDPGDDGSGGRGDESDAGGGGGGGAEDDGTGPAVTPQCIPSPTEFCRGNYEVVGLPDVTIADLASFVPARPSLVGEPDGVGIVGMATNVVAAASAQDIAGRLFEYDVTVRFTPAGYRFSYGDGTTRATDTGGATWAQLGQADFTATPTSHAYGERGTYTVGVTVLYSAAVDFGTGRWRPVAGFVEATTSGYDVRIVEVRTALVDKTCLENPRGPGC</sequence>
<protein>
    <recommendedName>
        <fullName evidence="3">PKD domain-containing protein</fullName>
    </recommendedName>
</protein>
<keyword evidence="2" id="KW-0732">Signal</keyword>
<feature type="domain" description="PKD" evidence="3">
    <location>
        <begin position="165"/>
        <end position="217"/>
    </location>
</feature>
<dbReference type="PROSITE" id="PS50093">
    <property type="entry name" value="PKD"/>
    <property type="match status" value="1"/>
</dbReference>
<dbReference type="InterPro" id="IPR013783">
    <property type="entry name" value="Ig-like_fold"/>
</dbReference>
<name>A0A3Q9J1T2_9MICO</name>
<dbReference type="Gene3D" id="2.60.40.10">
    <property type="entry name" value="Immunoglobulins"/>
    <property type="match status" value="1"/>
</dbReference>
<dbReference type="EMBL" id="CP031423">
    <property type="protein sequence ID" value="AZS36599.1"/>
    <property type="molecule type" value="Genomic_DNA"/>
</dbReference>
<dbReference type="GO" id="GO:0005975">
    <property type="term" value="P:carbohydrate metabolic process"/>
    <property type="evidence" value="ECO:0007669"/>
    <property type="project" value="UniProtKB-ARBA"/>
</dbReference>
<dbReference type="OrthoDB" id="5192284at2"/>
<keyword evidence="5" id="KW-1185">Reference proteome</keyword>